<dbReference type="PANTHER" id="PTHR43040:SF1">
    <property type="entry name" value="RIBONUCLEASE D"/>
    <property type="match status" value="1"/>
</dbReference>
<feature type="region of interest" description="Disordered" evidence="1">
    <location>
        <begin position="1"/>
        <end position="90"/>
    </location>
</feature>
<feature type="region of interest" description="Disordered" evidence="1">
    <location>
        <begin position="159"/>
        <end position="182"/>
    </location>
</feature>
<dbReference type="GO" id="GO:0003676">
    <property type="term" value="F:nucleic acid binding"/>
    <property type="evidence" value="ECO:0007669"/>
    <property type="project" value="InterPro"/>
</dbReference>
<evidence type="ECO:0000256" key="1">
    <source>
        <dbReference type="SAM" id="MobiDB-lite"/>
    </source>
</evidence>
<dbReference type="EMBL" id="FJOG01000007">
    <property type="protein sequence ID" value="CZR56151.1"/>
    <property type="molecule type" value="Genomic_DNA"/>
</dbReference>
<organism evidence="2 3">
    <name type="scientific">Phialocephala subalpina</name>
    <dbReference type="NCBI Taxonomy" id="576137"/>
    <lineage>
        <taxon>Eukaryota</taxon>
        <taxon>Fungi</taxon>
        <taxon>Dikarya</taxon>
        <taxon>Ascomycota</taxon>
        <taxon>Pezizomycotina</taxon>
        <taxon>Leotiomycetes</taxon>
        <taxon>Helotiales</taxon>
        <taxon>Mollisiaceae</taxon>
        <taxon>Phialocephala</taxon>
        <taxon>Phialocephala fortinii species complex</taxon>
    </lineage>
</organism>
<evidence type="ECO:0000313" key="3">
    <source>
        <dbReference type="Proteomes" id="UP000184330"/>
    </source>
</evidence>
<keyword evidence="3" id="KW-1185">Reference proteome</keyword>
<gene>
    <name evidence="2" type="ORF">PAC_06039</name>
</gene>
<proteinExistence type="predicted"/>
<dbReference type="InterPro" id="IPR012337">
    <property type="entry name" value="RNaseH-like_sf"/>
</dbReference>
<dbReference type="Gene3D" id="3.30.420.10">
    <property type="entry name" value="Ribonuclease H-like superfamily/Ribonuclease H"/>
    <property type="match status" value="1"/>
</dbReference>
<name>A0A1L7WTQ8_9HELO</name>
<evidence type="ECO:0008006" key="4">
    <source>
        <dbReference type="Google" id="ProtNLM"/>
    </source>
</evidence>
<dbReference type="OrthoDB" id="26838at2759"/>
<dbReference type="Proteomes" id="UP000184330">
    <property type="component" value="Unassembled WGS sequence"/>
</dbReference>
<protein>
    <recommendedName>
        <fullName evidence="4">3'-5' exonuclease domain-containing protein</fullName>
    </recommendedName>
</protein>
<feature type="compositionally biased region" description="Polar residues" evidence="1">
    <location>
        <begin position="159"/>
        <end position="175"/>
    </location>
</feature>
<dbReference type="AlphaFoldDB" id="A0A1L7WTQ8"/>
<sequence length="383" mass="42734">MPPFASGARAPTPPNPPHQNPSVSRLSQPAEYRSPCSRRRNHGEVLPPIPEVGQSPISPNNRKRANKQQADGESKLPPAAPASIKSHQPSTTSSFELTLSHTIHFITTRLFVSFESNKIPIRKGSATRLPRIPKREELPLSVPRGIKCSGSIAILDSGLSTSETTIEGESPSSNGDHTDDSKLVTVDEPHDTVSVLPEIDSRFGLPSGETIAIVAMNTSSLMQDFVEKFDNIEEGRMFLAMDLEGFEFGRDKDFNVFKGLFDVRNDSAILDGQWSIKLARAIDLQLMELADRAWGRKHVWGLEKLIRPMPETLLDYAANDIIFMPAVYNSLQKNLADQSFFYNLVMLETRNKVNQSQDPEFVSSGALAPWGFRRLDYDYDDYY</sequence>
<dbReference type="InterPro" id="IPR036397">
    <property type="entry name" value="RNaseH_sf"/>
</dbReference>
<dbReference type="SUPFAM" id="SSF53098">
    <property type="entry name" value="Ribonuclease H-like"/>
    <property type="match status" value="1"/>
</dbReference>
<accession>A0A1L7WTQ8</accession>
<reference evidence="2 3" key="1">
    <citation type="submission" date="2016-03" db="EMBL/GenBank/DDBJ databases">
        <authorList>
            <person name="Ploux O."/>
        </authorList>
    </citation>
    <scope>NUCLEOTIDE SEQUENCE [LARGE SCALE GENOMIC DNA]</scope>
    <source>
        <strain evidence="2 3">UAMH 11012</strain>
    </source>
</reference>
<dbReference type="PANTHER" id="PTHR43040">
    <property type="entry name" value="RIBONUCLEASE D"/>
    <property type="match status" value="1"/>
</dbReference>
<evidence type="ECO:0000313" key="2">
    <source>
        <dbReference type="EMBL" id="CZR56151.1"/>
    </source>
</evidence>